<dbReference type="SUPFAM" id="SSF55486">
    <property type="entry name" value="Metalloproteases ('zincins'), catalytic domain"/>
    <property type="match status" value="1"/>
</dbReference>
<keyword evidence="4" id="KW-1185">Reference proteome</keyword>
<evidence type="ECO:0000256" key="1">
    <source>
        <dbReference type="SAM" id="Phobius"/>
    </source>
</evidence>
<keyword evidence="2" id="KW-0732">Signal</keyword>
<keyword evidence="1" id="KW-1133">Transmembrane helix</keyword>
<protein>
    <recommendedName>
        <fullName evidence="5">Peptidase M10 metallopeptidase domain-containing protein</fullName>
    </recommendedName>
</protein>
<name>A0ABM7X0H8_9BACT</name>
<keyword evidence="1" id="KW-0812">Transmembrane</keyword>
<gene>
    <name evidence="3" type="ORF">AMOR_42290</name>
</gene>
<feature type="chain" id="PRO_5046062629" description="Peptidase M10 metallopeptidase domain-containing protein" evidence="2">
    <location>
        <begin position="23"/>
        <end position="332"/>
    </location>
</feature>
<dbReference type="InterPro" id="IPR024079">
    <property type="entry name" value="MetalloPept_cat_dom_sf"/>
</dbReference>
<evidence type="ECO:0000313" key="3">
    <source>
        <dbReference type="EMBL" id="BDG05233.1"/>
    </source>
</evidence>
<evidence type="ECO:0000256" key="2">
    <source>
        <dbReference type="SAM" id="SignalP"/>
    </source>
</evidence>
<keyword evidence="1" id="KW-0472">Membrane</keyword>
<dbReference type="Pfam" id="PF13583">
    <property type="entry name" value="Reprolysin_4"/>
    <property type="match status" value="1"/>
</dbReference>
<accession>A0ABM7X0H8</accession>
<evidence type="ECO:0008006" key="5">
    <source>
        <dbReference type="Google" id="ProtNLM"/>
    </source>
</evidence>
<sequence length="332" mass="33642">MIPSVRSIAAVALIAAAVPALAYNRETTTPGHPETGLCLWWRERQITYRVNATRASPAPCGSATAADAAAAQGAAAWSSATRAGGSAACTDFKLVQGQPTDLTRTGNDGVNLIVFRSAECSADVVGTDPCAATPGACAAKFNCWDGDIGTIGLTTTSFDASTGELLDADMELNGWDGVPTALATGFYFTCESASAPTCNDPPYGPGSPSGQPGCNWVDLSAVVTHEAGHMLGLDHVCANVLPPSSPYNACPDASSVMVPQVGRVSQRALAADDVDGICKIYPAGGDTLTCLPDGKIPPKKSGGGCSAAGGTGLAGGLLAAALVAWRGRRRRV</sequence>
<evidence type="ECO:0000313" key="4">
    <source>
        <dbReference type="Proteomes" id="UP001162891"/>
    </source>
</evidence>
<dbReference type="EMBL" id="AP025591">
    <property type="protein sequence ID" value="BDG05233.1"/>
    <property type="molecule type" value="Genomic_DNA"/>
</dbReference>
<dbReference type="Gene3D" id="3.40.390.10">
    <property type="entry name" value="Collagenase (Catalytic Domain)"/>
    <property type="match status" value="1"/>
</dbReference>
<dbReference type="Proteomes" id="UP001162891">
    <property type="component" value="Chromosome"/>
</dbReference>
<feature type="transmembrane region" description="Helical" evidence="1">
    <location>
        <begin position="307"/>
        <end position="325"/>
    </location>
</feature>
<dbReference type="RefSeq" id="WP_248353835.1">
    <property type="nucleotide sequence ID" value="NZ_AP025591.1"/>
</dbReference>
<feature type="signal peptide" evidence="2">
    <location>
        <begin position="1"/>
        <end position="22"/>
    </location>
</feature>
<reference evidence="4" key="1">
    <citation type="journal article" date="2022" name="Int. J. Syst. Evol. Microbiol.">
        <title>Anaeromyxobacter oryzae sp. nov., Anaeromyxobacter diazotrophicus sp. nov. and Anaeromyxobacter paludicola sp. nov., isolated from paddy soils.</title>
        <authorList>
            <person name="Itoh H."/>
            <person name="Xu Z."/>
            <person name="Mise K."/>
            <person name="Masuda Y."/>
            <person name="Ushijima N."/>
            <person name="Hayakawa C."/>
            <person name="Shiratori Y."/>
            <person name="Senoo K."/>
        </authorList>
    </citation>
    <scope>NUCLEOTIDE SEQUENCE [LARGE SCALE GENOMIC DNA]</scope>
    <source>
        <strain evidence="4">Red232</strain>
    </source>
</reference>
<organism evidence="3 4">
    <name type="scientific">Anaeromyxobacter oryzae</name>
    <dbReference type="NCBI Taxonomy" id="2918170"/>
    <lineage>
        <taxon>Bacteria</taxon>
        <taxon>Pseudomonadati</taxon>
        <taxon>Myxococcota</taxon>
        <taxon>Myxococcia</taxon>
        <taxon>Myxococcales</taxon>
        <taxon>Cystobacterineae</taxon>
        <taxon>Anaeromyxobacteraceae</taxon>
        <taxon>Anaeromyxobacter</taxon>
    </lineage>
</organism>
<proteinExistence type="predicted"/>